<comment type="caution">
    <text evidence="2">The sequence shown here is derived from an EMBL/GenBank/DDBJ whole genome shotgun (WGS) entry which is preliminary data.</text>
</comment>
<proteinExistence type="predicted"/>
<protein>
    <submittedName>
        <fullName evidence="2">Inovirus Gp2 family protein</fullName>
    </submittedName>
</protein>
<evidence type="ECO:0000313" key="3">
    <source>
        <dbReference type="Proteomes" id="UP000316981"/>
    </source>
</evidence>
<reference evidence="2 3" key="1">
    <citation type="submission" date="2019-07" db="EMBL/GenBank/DDBJ databases">
        <title>Draft Genome Sequence of the first blaOXA-58-Harboring Acinetobacter colistiniresistens clinical isolate from Brazil.</title>
        <authorList>
            <person name="Favaro L.S."/>
            <person name="Paula-Petroli S.B."/>
            <person name="Moura C.F."/>
            <person name="Tognim M.C.B."/>
            <person name="Venancio E.J."/>
            <person name="Yamada-Ogatta S.F."/>
            <person name="Carrara-Marroni F.E."/>
        </authorList>
    </citation>
    <scope>NUCLEOTIDE SEQUENCE [LARGE SCALE GENOMIC DNA]</scope>
    <source>
        <strain evidence="2 3">DL</strain>
    </source>
</reference>
<organism evidence="2 3">
    <name type="scientific">Acinetobacter colistiniresistens</name>
    <dbReference type="NCBI Taxonomy" id="280145"/>
    <lineage>
        <taxon>Bacteria</taxon>
        <taxon>Pseudomonadati</taxon>
        <taxon>Pseudomonadota</taxon>
        <taxon>Gammaproteobacteria</taxon>
        <taxon>Moraxellales</taxon>
        <taxon>Moraxellaceae</taxon>
        <taxon>Acinetobacter</taxon>
    </lineage>
</organism>
<dbReference type="AlphaFoldDB" id="A0A558FMQ2"/>
<evidence type="ECO:0000313" key="2">
    <source>
        <dbReference type="EMBL" id="TVT86785.1"/>
    </source>
</evidence>
<evidence type="ECO:0000256" key="1">
    <source>
        <dbReference type="SAM" id="MobiDB-lite"/>
    </source>
</evidence>
<dbReference type="EMBL" id="VMTP01000024">
    <property type="protein sequence ID" value="TVT86785.1"/>
    <property type="molecule type" value="Genomic_DNA"/>
</dbReference>
<dbReference type="RefSeq" id="WP_144582958.1">
    <property type="nucleotide sequence ID" value="NZ_VMTP01000024.1"/>
</dbReference>
<feature type="region of interest" description="Disordered" evidence="1">
    <location>
        <begin position="201"/>
        <end position="237"/>
    </location>
</feature>
<dbReference type="Proteomes" id="UP000316981">
    <property type="component" value="Unassembled WGS sequence"/>
</dbReference>
<gene>
    <name evidence="2" type="ORF">FPV60_02540</name>
</gene>
<sequence>MKSEKVKLAIQKRTQKSATQLKGCRKLIDACFERWSKLLVLRIDFGFKIPDEIVESNYHLNDLKHEFHSLDKLVLLKELLRQFLNNRRHNSILNKIKAYIFKFEHGIKKGFHAHAILILSGNECQKDGYYAYEITEYWKKLTHGNGCTYNCHMAKHKYKRLGIGMINHLDTEKRIVLDECLQYLCKADQAFIFRTLDSSEYRSMQKSQKPKKMSNAGRPRKTSQDDKSSVNKKSGVK</sequence>
<name>A0A558FMQ2_9GAMM</name>
<accession>A0A558FMQ2</accession>